<proteinExistence type="predicted"/>
<dbReference type="EMBL" id="AC157504">
    <property type="protein sequence ID" value="ABD33374.1"/>
    <property type="molecule type" value="Genomic_DNA"/>
</dbReference>
<evidence type="ECO:0000313" key="1">
    <source>
        <dbReference type="EMBL" id="ABD33374.1"/>
    </source>
</evidence>
<name>Q2HS13_MEDTR</name>
<reference evidence="1" key="2">
    <citation type="submission" date="2007-03" db="EMBL/GenBank/DDBJ databases">
        <authorList>
            <consortium name="The International Medicago Genome Annotation Group"/>
        </authorList>
    </citation>
    <scope>NUCLEOTIDE SEQUENCE</scope>
</reference>
<sequence length="34" mass="4024">MCSTDSIPFLDRGIYSKEMPYKLATLLQKLKRFE</sequence>
<organism evidence="1">
    <name type="scientific">Medicago truncatula</name>
    <name type="common">Barrel medic</name>
    <name type="synonym">Medicago tribuloides</name>
    <dbReference type="NCBI Taxonomy" id="3880"/>
    <lineage>
        <taxon>Eukaryota</taxon>
        <taxon>Viridiplantae</taxon>
        <taxon>Streptophyta</taxon>
        <taxon>Embryophyta</taxon>
        <taxon>Tracheophyta</taxon>
        <taxon>Spermatophyta</taxon>
        <taxon>Magnoliopsida</taxon>
        <taxon>eudicotyledons</taxon>
        <taxon>Gunneridae</taxon>
        <taxon>Pentapetalae</taxon>
        <taxon>rosids</taxon>
        <taxon>fabids</taxon>
        <taxon>Fabales</taxon>
        <taxon>Fabaceae</taxon>
        <taxon>Papilionoideae</taxon>
        <taxon>50 kb inversion clade</taxon>
        <taxon>NPAAA clade</taxon>
        <taxon>Hologalegina</taxon>
        <taxon>IRL clade</taxon>
        <taxon>Trifolieae</taxon>
        <taxon>Medicago</taxon>
    </lineage>
</organism>
<dbReference type="AlphaFoldDB" id="Q2HS13"/>
<reference evidence="1" key="1">
    <citation type="submission" date="2005-03" db="EMBL/GenBank/DDBJ databases">
        <authorList>
            <person name="Town C.D."/>
        </authorList>
    </citation>
    <scope>NUCLEOTIDE SEQUENCE</scope>
</reference>
<accession>Q2HS13</accession>
<protein>
    <submittedName>
        <fullName evidence="1">Uncharacterized protein</fullName>
    </submittedName>
</protein>
<gene>
    <name evidence="1" type="ORF">MtrDRAFT_AC157504g20v2</name>
</gene>